<proteinExistence type="predicted"/>
<dbReference type="Proteomes" id="UP001461498">
    <property type="component" value="Unassembled WGS sequence"/>
</dbReference>
<dbReference type="AlphaFoldDB" id="A0AAW1DN67"/>
<evidence type="ECO:0000256" key="1">
    <source>
        <dbReference type="SAM" id="SignalP"/>
    </source>
</evidence>
<dbReference type="GO" id="GO:0005549">
    <property type="term" value="F:odorant binding"/>
    <property type="evidence" value="ECO:0007669"/>
    <property type="project" value="InterPro"/>
</dbReference>
<dbReference type="Pfam" id="PF01395">
    <property type="entry name" value="PBP_GOBP"/>
    <property type="match status" value="1"/>
</dbReference>
<dbReference type="InterPro" id="IPR006170">
    <property type="entry name" value="PBP/GOBP"/>
</dbReference>
<accession>A0AAW1DN67</accession>
<protein>
    <submittedName>
        <fullName evidence="2">Uncharacterized protein</fullName>
    </submittedName>
</protein>
<organism evidence="2 3">
    <name type="scientific">Rhynocoris fuscipes</name>
    <dbReference type="NCBI Taxonomy" id="488301"/>
    <lineage>
        <taxon>Eukaryota</taxon>
        <taxon>Metazoa</taxon>
        <taxon>Ecdysozoa</taxon>
        <taxon>Arthropoda</taxon>
        <taxon>Hexapoda</taxon>
        <taxon>Insecta</taxon>
        <taxon>Pterygota</taxon>
        <taxon>Neoptera</taxon>
        <taxon>Paraneoptera</taxon>
        <taxon>Hemiptera</taxon>
        <taxon>Heteroptera</taxon>
        <taxon>Panheteroptera</taxon>
        <taxon>Cimicomorpha</taxon>
        <taxon>Reduviidae</taxon>
        <taxon>Harpactorinae</taxon>
        <taxon>Harpactorini</taxon>
        <taxon>Rhynocoris</taxon>
    </lineage>
</organism>
<gene>
    <name evidence="2" type="ORF">O3M35_000856</name>
</gene>
<feature type="chain" id="PRO_5043362657" evidence="1">
    <location>
        <begin position="20"/>
        <end position="158"/>
    </location>
</feature>
<keyword evidence="1" id="KW-0732">Signal</keyword>
<comment type="caution">
    <text evidence="2">The sequence shown here is derived from an EMBL/GenBank/DDBJ whole genome shotgun (WGS) entry which is preliminary data.</text>
</comment>
<keyword evidence="3" id="KW-1185">Reference proteome</keyword>
<dbReference type="InterPro" id="IPR036728">
    <property type="entry name" value="PBP_GOBP_sf"/>
</dbReference>
<dbReference type="SUPFAM" id="SSF47565">
    <property type="entry name" value="Insect pheromone/odorant-binding proteins"/>
    <property type="match status" value="1"/>
</dbReference>
<evidence type="ECO:0000313" key="3">
    <source>
        <dbReference type="Proteomes" id="UP001461498"/>
    </source>
</evidence>
<dbReference type="SMART" id="SM00708">
    <property type="entry name" value="PhBP"/>
    <property type="match status" value="1"/>
</dbReference>
<name>A0AAW1DN67_9HEMI</name>
<dbReference type="Gene3D" id="1.10.238.20">
    <property type="entry name" value="Pheromone/general odorant binding protein domain"/>
    <property type="match status" value="1"/>
</dbReference>
<dbReference type="CDD" id="cd23992">
    <property type="entry name" value="PBP_GOBP"/>
    <property type="match status" value="1"/>
</dbReference>
<reference evidence="2 3" key="1">
    <citation type="submission" date="2022-12" db="EMBL/GenBank/DDBJ databases">
        <title>Chromosome-level genome assembly of true bugs.</title>
        <authorList>
            <person name="Ma L."/>
            <person name="Li H."/>
        </authorList>
    </citation>
    <scope>NUCLEOTIDE SEQUENCE [LARGE SCALE GENOMIC DNA]</scope>
    <source>
        <strain evidence="2">Lab_2022b</strain>
    </source>
</reference>
<sequence>MNQFYSILLICSLYCYAWTAVVINKDLTREQLQEIETRTMEECKKAYNVNETTYAKFFISSGSVTPTSEIKCMLKLYAEKMGFLKNNKTDWDAIVALEKIYQDKEEDSKKAVEAIMNCKQTVVEGSDLCENSYQVAKCLQDAYRKACIEIGECQPQAA</sequence>
<feature type="signal peptide" evidence="1">
    <location>
        <begin position="1"/>
        <end position="19"/>
    </location>
</feature>
<evidence type="ECO:0000313" key="2">
    <source>
        <dbReference type="EMBL" id="KAK9512419.1"/>
    </source>
</evidence>
<dbReference type="EMBL" id="JAPXFL010000001">
    <property type="protein sequence ID" value="KAK9512419.1"/>
    <property type="molecule type" value="Genomic_DNA"/>
</dbReference>